<dbReference type="PROSITE" id="PS50835">
    <property type="entry name" value="IG_LIKE"/>
    <property type="match status" value="1"/>
</dbReference>
<protein>
    <recommendedName>
        <fullName evidence="3">Ig-like domain-containing protein</fullName>
    </recommendedName>
</protein>
<feature type="signal peptide" evidence="2">
    <location>
        <begin position="1"/>
        <end position="20"/>
    </location>
</feature>
<feature type="chain" id="PRO_5035831513" description="Ig-like domain-containing protein" evidence="2">
    <location>
        <begin position="21"/>
        <end position="376"/>
    </location>
</feature>
<keyword evidence="2" id="KW-0732">Signal</keyword>
<keyword evidence="1" id="KW-1133">Transmembrane helix</keyword>
<dbReference type="InterPro" id="IPR013783">
    <property type="entry name" value="Ig-like_fold"/>
</dbReference>
<evidence type="ECO:0000313" key="4">
    <source>
        <dbReference type="EMBL" id="KAG9265440.1"/>
    </source>
</evidence>
<evidence type="ECO:0000259" key="3">
    <source>
        <dbReference type="PROSITE" id="PS50835"/>
    </source>
</evidence>
<organism evidence="4 5">
    <name type="scientific">Astyanax mexicanus</name>
    <name type="common">Blind cave fish</name>
    <name type="synonym">Astyanax fasciatus mexicanus</name>
    <dbReference type="NCBI Taxonomy" id="7994"/>
    <lineage>
        <taxon>Eukaryota</taxon>
        <taxon>Metazoa</taxon>
        <taxon>Chordata</taxon>
        <taxon>Craniata</taxon>
        <taxon>Vertebrata</taxon>
        <taxon>Euteleostomi</taxon>
        <taxon>Actinopterygii</taxon>
        <taxon>Neopterygii</taxon>
        <taxon>Teleostei</taxon>
        <taxon>Ostariophysi</taxon>
        <taxon>Characiformes</taxon>
        <taxon>Characoidei</taxon>
        <taxon>Acestrorhamphidae</taxon>
        <taxon>Acestrorhamphinae</taxon>
        <taxon>Astyanax</taxon>
    </lineage>
</organism>
<dbReference type="SUPFAM" id="SSF48726">
    <property type="entry name" value="Immunoglobulin"/>
    <property type="match status" value="1"/>
</dbReference>
<sequence length="376" mass="42452">MLYLTHVALLLLFGVKGAASRKTAETPEVIKARLGEALTLDCSYNCSSGFVRGYWKWEEEEAPACESCHWENKPNKSEDMCTLSLYTHNLTLQQTLYNYSCITEKSDDQDLPLKTERLISLQIQEVSMKVVIHTNAENNPVEVVSSHSIQVPVGAYLELKCLSTDKHCEGMWIKDQDQPDIRPPANSDPLLWEKITEEEGGSYTCHTKQLCTSQRITVEIGIIKDEDFRWIRALAAVAVSAVMMLMIMLIYLCYKRMCSLSDPEESSDAIYENTRTKNAMTVLKPIIQECETDHEVPYADIVISVRGSSIPELTGTHGTQAPRDHRLRWREEAAGGSRLQACRSADRLHVHPREVSRKLSTTSEYAIITYSTEALS</sequence>
<evidence type="ECO:0000256" key="2">
    <source>
        <dbReference type="SAM" id="SignalP"/>
    </source>
</evidence>
<accession>A0A8T2L145</accession>
<name>A0A8T2L145_ASTMX</name>
<dbReference type="InterPro" id="IPR007110">
    <property type="entry name" value="Ig-like_dom"/>
</dbReference>
<dbReference type="AlphaFoldDB" id="A0A8T2L145"/>
<dbReference type="InterPro" id="IPR036179">
    <property type="entry name" value="Ig-like_dom_sf"/>
</dbReference>
<comment type="caution">
    <text evidence="4">The sequence shown here is derived from an EMBL/GenBank/DDBJ whole genome shotgun (WGS) entry which is preliminary data.</text>
</comment>
<evidence type="ECO:0000313" key="5">
    <source>
        <dbReference type="Proteomes" id="UP000752171"/>
    </source>
</evidence>
<dbReference type="Gene3D" id="2.60.40.10">
    <property type="entry name" value="Immunoglobulins"/>
    <property type="match status" value="1"/>
</dbReference>
<dbReference type="Proteomes" id="UP000752171">
    <property type="component" value="Unassembled WGS sequence"/>
</dbReference>
<dbReference type="EMBL" id="JAICCE010000018">
    <property type="protein sequence ID" value="KAG9265440.1"/>
    <property type="molecule type" value="Genomic_DNA"/>
</dbReference>
<keyword evidence="1" id="KW-0812">Transmembrane</keyword>
<proteinExistence type="predicted"/>
<feature type="transmembrane region" description="Helical" evidence="1">
    <location>
        <begin position="230"/>
        <end position="254"/>
    </location>
</feature>
<reference evidence="4 5" key="1">
    <citation type="submission" date="2021-07" db="EMBL/GenBank/DDBJ databases">
        <authorList>
            <person name="Imarazene B."/>
            <person name="Zahm M."/>
            <person name="Klopp C."/>
            <person name="Cabau C."/>
            <person name="Beille S."/>
            <person name="Jouanno E."/>
            <person name="Castinel A."/>
            <person name="Lluch J."/>
            <person name="Gil L."/>
            <person name="Kuchtly C."/>
            <person name="Lopez Roques C."/>
            <person name="Donnadieu C."/>
            <person name="Parrinello H."/>
            <person name="Journot L."/>
            <person name="Du K."/>
            <person name="Schartl M."/>
            <person name="Retaux S."/>
            <person name="Guiguen Y."/>
        </authorList>
    </citation>
    <scope>NUCLEOTIDE SEQUENCE [LARGE SCALE GENOMIC DNA]</scope>
    <source>
        <strain evidence="4">Pach_M1</strain>
        <tissue evidence="4">Testis</tissue>
    </source>
</reference>
<keyword evidence="1" id="KW-0472">Membrane</keyword>
<evidence type="ECO:0000256" key="1">
    <source>
        <dbReference type="SAM" id="Phobius"/>
    </source>
</evidence>
<gene>
    <name evidence="4" type="ORF">AMEX_G21834</name>
</gene>
<feature type="domain" description="Ig-like" evidence="3">
    <location>
        <begin position="140"/>
        <end position="217"/>
    </location>
</feature>